<dbReference type="AlphaFoldDB" id="A0A2R5LIE7"/>
<organism evidence="2">
    <name type="scientific">Ornithodoros turicata</name>
    <dbReference type="NCBI Taxonomy" id="34597"/>
    <lineage>
        <taxon>Eukaryota</taxon>
        <taxon>Metazoa</taxon>
        <taxon>Ecdysozoa</taxon>
        <taxon>Arthropoda</taxon>
        <taxon>Chelicerata</taxon>
        <taxon>Arachnida</taxon>
        <taxon>Acari</taxon>
        <taxon>Parasitiformes</taxon>
        <taxon>Ixodida</taxon>
        <taxon>Ixodoidea</taxon>
        <taxon>Argasidae</taxon>
        <taxon>Ornithodorinae</taxon>
        <taxon>Ornithodoros</taxon>
    </lineage>
</organism>
<proteinExistence type="predicted"/>
<evidence type="ECO:0000256" key="1">
    <source>
        <dbReference type="SAM" id="SignalP"/>
    </source>
</evidence>
<feature type="chain" id="PRO_5015319673" evidence="1">
    <location>
        <begin position="24"/>
        <end position="171"/>
    </location>
</feature>
<sequence length="171" mass="19754">MVSVVIKLSVALFIYLETPKLDGHVVCPAALTEQHLSCNTYTRIKFEGRFVTCHYVCHPDRDISCYFQEPEHSPCWIMDYAPVGMCFNGTCYSNTTFPNITQGKQLVVNLTCEHGHDYLYNYWGAFGCQYYCKERPHRIVNRSDGYPCLNPSMALRGICLRERCQYPDKPK</sequence>
<protein>
    <submittedName>
        <fullName evidence="2">Putative salivary secreted protein</fullName>
    </submittedName>
</protein>
<name>A0A2R5LIE7_9ACAR</name>
<evidence type="ECO:0000313" key="2">
    <source>
        <dbReference type="EMBL" id="MBY09269.1"/>
    </source>
</evidence>
<accession>A0A2R5LIE7</accession>
<feature type="signal peptide" evidence="1">
    <location>
        <begin position="1"/>
        <end position="23"/>
    </location>
</feature>
<dbReference type="EMBL" id="GGLE01005143">
    <property type="protein sequence ID" value="MBY09269.1"/>
    <property type="molecule type" value="Transcribed_RNA"/>
</dbReference>
<keyword evidence="1" id="KW-0732">Signal</keyword>
<reference evidence="2" key="1">
    <citation type="submission" date="2018-03" db="EMBL/GenBank/DDBJ databases">
        <title>The relapsing fever spirochete Borrelia turicatae persists in the highly oxidative environment of its soft-bodied tick vector.</title>
        <authorList>
            <person name="Bourret T.J."/>
            <person name="Boyle W.K."/>
            <person name="Valenzuela J.G."/>
            <person name="Oliveira F."/>
            <person name="Lopez J.E."/>
        </authorList>
    </citation>
    <scope>NUCLEOTIDE SEQUENCE</scope>
    <source>
        <strain evidence="2">Kansas strain/isolate</strain>
        <tissue evidence="2">Salivary glands</tissue>
    </source>
</reference>